<keyword evidence="18" id="KW-1185">Reference proteome</keyword>
<dbReference type="SUPFAM" id="SSF56935">
    <property type="entry name" value="Porins"/>
    <property type="match status" value="1"/>
</dbReference>
<organism evidence="17 18">
    <name type="scientific">Methylomonas rivi</name>
    <dbReference type="NCBI Taxonomy" id="2952226"/>
    <lineage>
        <taxon>Bacteria</taxon>
        <taxon>Pseudomonadati</taxon>
        <taxon>Pseudomonadota</taxon>
        <taxon>Gammaproteobacteria</taxon>
        <taxon>Methylococcales</taxon>
        <taxon>Methylococcaceae</taxon>
        <taxon>Methylomonas</taxon>
    </lineage>
</organism>
<evidence type="ECO:0000256" key="11">
    <source>
        <dbReference type="ARBA" id="ARBA00023237"/>
    </source>
</evidence>
<dbReference type="RefSeq" id="WP_256613477.1">
    <property type="nucleotide sequence ID" value="NZ_JANIBK010000004.1"/>
</dbReference>
<evidence type="ECO:0000256" key="14">
    <source>
        <dbReference type="SAM" id="SignalP"/>
    </source>
</evidence>
<keyword evidence="2 12" id="KW-0813">Transport</keyword>
<evidence type="ECO:0000256" key="12">
    <source>
        <dbReference type="PROSITE-ProRule" id="PRU01360"/>
    </source>
</evidence>
<keyword evidence="9 13" id="KW-0798">TonB box</keyword>
<sequence>MKNSVIRPADPYLLLTPWLSLVCPVPALAAEPVVLEKMVVEGAAVPGNGLVTPQNSTRAASTITRPAIEQKNSQNNIYQAMDMVPGVNTYSYDATGLFGGNIRMRGFNSDQIGVSIDGAPMNDAGNFAVYPSELVDLENLEQIEVIQGGNNTDTPMTGAAGGSIGMRTSNPTDRARFRVQQSYGSFNAYKTFLRADTGYLGDKRFKAFLSVSKAEADKFKGYGSADREHLDFKGVLNLSPGNSITGGFLYNELFNHNLLTLTKQQIQALGRDADYGIIPPNMNSSKPSDSFYNLSLNPYRNYLATLQGRFELAPNLKLDIDPYYNYGYGTGGDELRALREGTTLLRAGDINGDGDTSDNVLVYSGFLTESERPGVTARLHSQLANHKLMAGYWFDYSHHRRTMPAVRFDAAGNAADPWLEDSSQFILRQDGSVYQNRNMLTETTSQSFFAQDDIGFLNNDLLVSLGFRYTTVQRDFYNYASESFAGNYNEKARYARPLPNVGIRYQLTDRQQIFANRAENFKAPPDSVYYGLVSGNSRRAVNVKEEVSTNWELGYRYYQNDLSLTATLFYIDYRDRIATAFDPINNTRTNYNVGDSTTKGIELESAWRFLPEWSIYGSFSYTHNRMEQNLRTQLTTNGPVVTLLTAGKAFPDVPEYLAGAALQYRNGPWSADLSAKYTGHRYSTLVNDESLSGYTLVSFDAGYRLPSTGWFRDPMVKFNVYNLLDEDYLSLNALSGSSFTPTASQGPSYYVGAPRSFSVMLSTDF</sequence>
<feature type="chain" id="PRO_5047136018" evidence="14">
    <location>
        <begin position="30"/>
        <end position="765"/>
    </location>
</feature>
<feature type="signal peptide" evidence="14">
    <location>
        <begin position="1"/>
        <end position="29"/>
    </location>
</feature>
<dbReference type="PANTHER" id="PTHR32552">
    <property type="entry name" value="FERRICHROME IRON RECEPTOR-RELATED"/>
    <property type="match status" value="1"/>
</dbReference>
<evidence type="ECO:0000256" key="6">
    <source>
        <dbReference type="ARBA" id="ARBA00022729"/>
    </source>
</evidence>
<keyword evidence="5 12" id="KW-0812">Transmembrane</keyword>
<feature type="domain" description="TonB-dependent receptor-like beta-barrel" evidence="15">
    <location>
        <begin position="268"/>
        <end position="723"/>
    </location>
</feature>
<dbReference type="Proteomes" id="UP001524586">
    <property type="component" value="Unassembled WGS sequence"/>
</dbReference>
<keyword evidence="11 12" id="KW-0998">Cell outer membrane</keyword>
<evidence type="ECO:0000256" key="13">
    <source>
        <dbReference type="RuleBase" id="RU003357"/>
    </source>
</evidence>
<dbReference type="InterPro" id="IPR039426">
    <property type="entry name" value="TonB-dep_rcpt-like"/>
</dbReference>
<evidence type="ECO:0000313" key="17">
    <source>
        <dbReference type="EMBL" id="MCQ8127161.1"/>
    </source>
</evidence>
<evidence type="ECO:0000256" key="3">
    <source>
        <dbReference type="ARBA" id="ARBA00022452"/>
    </source>
</evidence>
<comment type="similarity">
    <text evidence="12 13">Belongs to the TonB-dependent receptor family.</text>
</comment>
<name>A0ABT1U235_9GAMM</name>
<evidence type="ECO:0000256" key="9">
    <source>
        <dbReference type="ARBA" id="ARBA00023077"/>
    </source>
</evidence>
<dbReference type="Pfam" id="PF07715">
    <property type="entry name" value="Plug"/>
    <property type="match status" value="1"/>
</dbReference>
<dbReference type="Pfam" id="PF00593">
    <property type="entry name" value="TonB_dep_Rec_b-barrel"/>
    <property type="match status" value="1"/>
</dbReference>
<evidence type="ECO:0000256" key="7">
    <source>
        <dbReference type="ARBA" id="ARBA00023004"/>
    </source>
</evidence>
<comment type="caution">
    <text evidence="17">The sequence shown here is derived from an EMBL/GenBank/DDBJ whole genome shotgun (WGS) entry which is preliminary data.</text>
</comment>
<keyword evidence="7" id="KW-0408">Iron</keyword>
<evidence type="ECO:0000256" key="4">
    <source>
        <dbReference type="ARBA" id="ARBA00022496"/>
    </source>
</evidence>
<evidence type="ECO:0000256" key="2">
    <source>
        <dbReference type="ARBA" id="ARBA00022448"/>
    </source>
</evidence>
<comment type="subcellular location">
    <subcellularLocation>
        <location evidence="1 12">Cell outer membrane</location>
        <topology evidence="1 12">Multi-pass membrane protein</topology>
    </subcellularLocation>
</comment>
<proteinExistence type="inferred from homology"/>
<evidence type="ECO:0000259" key="15">
    <source>
        <dbReference type="Pfam" id="PF00593"/>
    </source>
</evidence>
<keyword evidence="17" id="KW-0675">Receptor</keyword>
<dbReference type="PANTHER" id="PTHR32552:SF89">
    <property type="entry name" value="CATECHOLATE SIDEROPHORE RECEPTOR FIU"/>
    <property type="match status" value="1"/>
</dbReference>
<dbReference type="InterPro" id="IPR036942">
    <property type="entry name" value="Beta-barrel_TonB_sf"/>
</dbReference>
<reference evidence="17 18" key="1">
    <citation type="submission" date="2022-07" db="EMBL/GenBank/DDBJ databases">
        <title>Methylomonas rivi sp. nov., Methylomonas rosea sp. nov., Methylomonas aureus sp. nov. and Methylomonas subterranea sp. nov., four novel methanotrophs isolated from a freshwater creek and the deep terrestrial subsurface.</title>
        <authorList>
            <person name="Abin C."/>
            <person name="Sankaranarayanan K."/>
            <person name="Garner C."/>
            <person name="Sindelar R."/>
            <person name="Kotary K."/>
            <person name="Garner R."/>
            <person name="Barclay S."/>
            <person name="Lawson P."/>
            <person name="Krumholz L."/>
        </authorList>
    </citation>
    <scope>NUCLEOTIDE SEQUENCE [LARGE SCALE GENOMIC DNA]</scope>
    <source>
        <strain evidence="17 18">WSC-6</strain>
    </source>
</reference>
<keyword evidence="4" id="KW-0410">Iron transport</keyword>
<keyword evidence="3 12" id="KW-1134">Transmembrane beta strand</keyword>
<dbReference type="InterPro" id="IPR037066">
    <property type="entry name" value="Plug_dom_sf"/>
</dbReference>
<keyword evidence="10 12" id="KW-0472">Membrane</keyword>
<evidence type="ECO:0000256" key="5">
    <source>
        <dbReference type="ARBA" id="ARBA00022692"/>
    </source>
</evidence>
<gene>
    <name evidence="17" type="ORF">NP596_01725</name>
</gene>
<evidence type="ECO:0000313" key="18">
    <source>
        <dbReference type="Proteomes" id="UP001524586"/>
    </source>
</evidence>
<dbReference type="PROSITE" id="PS52016">
    <property type="entry name" value="TONB_DEPENDENT_REC_3"/>
    <property type="match status" value="1"/>
</dbReference>
<dbReference type="CDD" id="cd01347">
    <property type="entry name" value="ligand_gated_channel"/>
    <property type="match status" value="1"/>
</dbReference>
<evidence type="ECO:0000256" key="10">
    <source>
        <dbReference type="ARBA" id="ARBA00023136"/>
    </source>
</evidence>
<dbReference type="InterPro" id="IPR012910">
    <property type="entry name" value="Plug_dom"/>
</dbReference>
<evidence type="ECO:0000256" key="1">
    <source>
        <dbReference type="ARBA" id="ARBA00004571"/>
    </source>
</evidence>
<protein>
    <submittedName>
        <fullName evidence="17">TonB-dependent receptor</fullName>
    </submittedName>
</protein>
<dbReference type="InterPro" id="IPR000531">
    <property type="entry name" value="Beta-barrel_TonB"/>
</dbReference>
<dbReference type="EMBL" id="JANIBK010000004">
    <property type="protein sequence ID" value="MCQ8127161.1"/>
    <property type="molecule type" value="Genomic_DNA"/>
</dbReference>
<dbReference type="Gene3D" id="2.170.130.10">
    <property type="entry name" value="TonB-dependent receptor, plug domain"/>
    <property type="match status" value="1"/>
</dbReference>
<evidence type="ECO:0000256" key="8">
    <source>
        <dbReference type="ARBA" id="ARBA00023065"/>
    </source>
</evidence>
<keyword evidence="6 14" id="KW-0732">Signal</keyword>
<dbReference type="Gene3D" id="2.40.170.20">
    <property type="entry name" value="TonB-dependent receptor, beta-barrel domain"/>
    <property type="match status" value="1"/>
</dbReference>
<accession>A0ABT1U235</accession>
<keyword evidence="8" id="KW-0406">Ion transport</keyword>
<feature type="domain" description="TonB-dependent receptor plug" evidence="16">
    <location>
        <begin position="54"/>
        <end position="161"/>
    </location>
</feature>
<evidence type="ECO:0000259" key="16">
    <source>
        <dbReference type="Pfam" id="PF07715"/>
    </source>
</evidence>